<dbReference type="PANTHER" id="PTHR12517:SF0">
    <property type="entry name" value="INTERMEMBRANE LIPID TRANSFER PROTEIN VPS13B"/>
    <property type="match status" value="1"/>
</dbReference>
<gene>
    <name evidence="1" type="ORF">PVAND_005097</name>
</gene>
<evidence type="ECO:0000313" key="2">
    <source>
        <dbReference type="Proteomes" id="UP001107558"/>
    </source>
</evidence>
<accession>A0A9J6BZ46</accession>
<sequence length="229" mass="25941">MATLEMKYLDKYAIKSLFPRPIDALNVLYRLWLRTAINSFEILQCVDSQNRQYQLLVKGCSLTSSNWNEITAIITEKNVENYDNPATIWNNSENGPSSPSNKFYTIFKDSSFSFIYAPCIKFKIVIVAGAAIEINCIENMNILTSLEQMILFIDLGNQMKNIADTFSVSDDKKSLNTATIKVKPKKFYDKKSFDDFGVASTISQPNQMKSKKLLSKKHSIISNENGQLG</sequence>
<keyword evidence="2" id="KW-1185">Reference proteome</keyword>
<dbReference type="AlphaFoldDB" id="A0A9J6BZ46"/>
<comment type="caution">
    <text evidence="1">The sequence shown here is derived from an EMBL/GenBank/DDBJ whole genome shotgun (WGS) entry which is preliminary data.</text>
</comment>
<reference evidence="1" key="1">
    <citation type="submission" date="2021-03" db="EMBL/GenBank/DDBJ databases">
        <title>Chromosome level genome of the anhydrobiotic midge Polypedilum vanderplanki.</title>
        <authorList>
            <person name="Yoshida Y."/>
            <person name="Kikawada T."/>
            <person name="Gusev O."/>
        </authorList>
    </citation>
    <scope>NUCLEOTIDE SEQUENCE</scope>
    <source>
        <strain evidence="1">NIAS01</strain>
        <tissue evidence="1">Whole body or cell culture</tissue>
    </source>
</reference>
<dbReference type="EMBL" id="JADBJN010000002">
    <property type="protein sequence ID" value="KAG5675172.1"/>
    <property type="molecule type" value="Genomic_DNA"/>
</dbReference>
<dbReference type="Proteomes" id="UP001107558">
    <property type="component" value="Chromosome 2"/>
</dbReference>
<dbReference type="InterPro" id="IPR039782">
    <property type="entry name" value="VPS13B"/>
</dbReference>
<dbReference type="OrthoDB" id="445152at2759"/>
<organism evidence="1 2">
    <name type="scientific">Polypedilum vanderplanki</name>
    <name type="common">Sleeping chironomid midge</name>
    <dbReference type="NCBI Taxonomy" id="319348"/>
    <lineage>
        <taxon>Eukaryota</taxon>
        <taxon>Metazoa</taxon>
        <taxon>Ecdysozoa</taxon>
        <taxon>Arthropoda</taxon>
        <taxon>Hexapoda</taxon>
        <taxon>Insecta</taxon>
        <taxon>Pterygota</taxon>
        <taxon>Neoptera</taxon>
        <taxon>Endopterygota</taxon>
        <taxon>Diptera</taxon>
        <taxon>Nematocera</taxon>
        <taxon>Chironomoidea</taxon>
        <taxon>Chironomidae</taxon>
        <taxon>Chironominae</taxon>
        <taxon>Polypedilum</taxon>
        <taxon>Polypedilum</taxon>
    </lineage>
</organism>
<evidence type="ECO:0000313" key="1">
    <source>
        <dbReference type="EMBL" id="KAG5675172.1"/>
    </source>
</evidence>
<dbReference type="PANTHER" id="PTHR12517">
    <property type="entry name" value="VACUOLAR PROTEIN SORTING-ASSOCIATED PROTEIN 13B"/>
    <property type="match status" value="1"/>
</dbReference>
<name>A0A9J6BZ46_POLVA</name>
<protein>
    <submittedName>
        <fullName evidence="1">Uncharacterized protein</fullName>
    </submittedName>
</protein>
<proteinExistence type="predicted"/>